<dbReference type="PANTHER" id="PTHR24178">
    <property type="entry name" value="MOLTING PROTEIN MLT-4"/>
    <property type="match status" value="1"/>
</dbReference>
<dbReference type="InterPro" id="IPR026961">
    <property type="entry name" value="PGG_dom"/>
</dbReference>
<feature type="repeat" description="ANK" evidence="3">
    <location>
        <begin position="328"/>
        <end position="351"/>
    </location>
</feature>
<feature type="repeat" description="ANK" evidence="3">
    <location>
        <begin position="257"/>
        <end position="279"/>
    </location>
</feature>
<dbReference type="EMBL" id="OZ019909">
    <property type="protein sequence ID" value="CAK9209796.1"/>
    <property type="molecule type" value="Genomic_DNA"/>
</dbReference>
<evidence type="ECO:0000259" key="6">
    <source>
        <dbReference type="Pfam" id="PF13962"/>
    </source>
</evidence>
<dbReference type="Proteomes" id="UP001497512">
    <property type="component" value="Chromosome 17"/>
</dbReference>
<dbReference type="SMART" id="SM00248">
    <property type="entry name" value="ANK"/>
    <property type="match status" value="10"/>
</dbReference>
<feature type="transmembrane region" description="Helical" evidence="5">
    <location>
        <begin position="603"/>
        <end position="628"/>
    </location>
</feature>
<name>A0ABP0U0W6_9BRYO</name>
<evidence type="ECO:0000256" key="4">
    <source>
        <dbReference type="SAM" id="Coils"/>
    </source>
</evidence>
<keyword evidence="5" id="KW-1133">Transmembrane helix</keyword>
<evidence type="ECO:0000256" key="2">
    <source>
        <dbReference type="ARBA" id="ARBA00023043"/>
    </source>
</evidence>
<evidence type="ECO:0000313" key="8">
    <source>
        <dbReference type="Proteomes" id="UP001497512"/>
    </source>
</evidence>
<sequence>MAVTQQADLNLLKAAKSGDAAEVEVALRCAVDKNCRENRGSRFTAVHWAVHSNVRVAGVLIGDPDVNLNLKSTLGHTPLHLGWSGYVAELLASGRTDIEWDVPDNIGQTPLLYHARLVNEVIVRALLTLGESAVNMSNNKTIDGFTALHQVVEQDPGSFPSWYEFRSLDERCNLVGILLEAKKERSRTRRELANLSQEARELESDVLEFVNTKDILKRSALHYIAEEGCVAILDKLLKWFTNQEIRDSVDVNDADVHGFAPLHLAVQKGHRDVVRQLLQLPERQIDPNVRATVSVSRPDELQEYEKNHKQLCRPDLFLKAPTEQYSGKDLTPLHLAAMRGHTEIARLLLDRPNIEVCTDTTGRSPFDYSIVNRHFQVAAELLMNPKGRTMEPMSNNERWEMFDKVLCLAEGPDDKTTANALLTKLVDSTNRSVPITDFGLDHSKLLITVAAMENRHKIIRHILKWQPEVNTNFKSEWDDNRGLEATPLHFAVLGEHVDAVRALLTHLPLDANVEDSSSRTPLQIATESNRNVMREIEKLLMERPEVKELVDRLYRDRQVFVDAANALLVGAALVASVAFASWLQPPRGYTSNESDVAVKGHPTLQAFVLFNGFSFFFAIATVLASAYAAMPSLQQAFIGTVVKSVRKTLVVASIFLSISVFCVLGAFTTGGFAVLPPSIKYNWSMWVTAIIGGIVCVVWLAAFIWKLSAAFRLP</sequence>
<proteinExistence type="predicted"/>
<organism evidence="7 8">
    <name type="scientific">Sphagnum troendelagicum</name>
    <dbReference type="NCBI Taxonomy" id="128251"/>
    <lineage>
        <taxon>Eukaryota</taxon>
        <taxon>Viridiplantae</taxon>
        <taxon>Streptophyta</taxon>
        <taxon>Embryophyta</taxon>
        <taxon>Bryophyta</taxon>
        <taxon>Sphagnophytina</taxon>
        <taxon>Sphagnopsida</taxon>
        <taxon>Sphagnales</taxon>
        <taxon>Sphagnaceae</taxon>
        <taxon>Sphagnum</taxon>
    </lineage>
</organism>
<feature type="transmembrane region" description="Helical" evidence="5">
    <location>
        <begin position="559"/>
        <end position="583"/>
    </location>
</feature>
<dbReference type="InterPro" id="IPR002110">
    <property type="entry name" value="Ankyrin_rpt"/>
</dbReference>
<feature type="domain" description="PGG" evidence="6">
    <location>
        <begin position="562"/>
        <end position="673"/>
    </location>
</feature>
<keyword evidence="5" id="KW-0812">Transmembrane</keyword>
<keyword evidence="5" id="KW-0472">Membrane</keyword>
<feature type="transmembrane region" description="Helical" evidence="5">
    <location>
        <begin position="649"/>
        <end position="673"/>
    </location>
</feature>
<gene>
    <name evidence="7" type="ORF">CSSPTR1EN2_LOCUS10085</name>
</gene>
<protein>
    <recommendedName>
        <fullName evidence="6">PGG domain-containing protein</fullName>
    </recommendedName>
</protein>
<evidence type="ECO:0000313" key="7">
    <source>
        <dbReference type="EMBL" id="CAK9209796.1"/>
    </source>
</evidence>
<keyword evidence="2 3" id="KW-0040">ANK repeat</keyword>
<evidence type="ECO:0000256" key="1">
    <source>
        <dbReference type="ARBA" id="ARBA00022737"/>
    </source>
</evidence>
<feature type="transmembrane region" description="Helical" evidence="5">
    <location>
        <begin position="685"/>
        <end position="705"/>
    </location>
</feature>
<dbReference type="Gene3D" id="1.25.40.20">
    <property type="entry name" value="Ankyrin repeat-containing domain"/>
    <property type="match status" value="4"/>
</dbReference>
<dbReference type="Pfam" id="PF12796">
    <property type="entry name" value="Ank_2"/>
    <property type="match status" value="3"/>
</dbReference>
<dbReference type="SUPFAM" id="SSF48403">
    <property type="entry name" value="Ankyrin repeat"/>
    <property type="match status" value="2"/>
</dbReference>
<reference evidence="7" key="1">
    <citation type="submission" date="2024-02" db="EMBL/GenBank/DDBJ databases">
        <authorList>
            <consortium name="ELIXIR-Norway"/>
            <consortium name="Elixir Norway"/>
        </authorList>
    </citation>
    <scope>NUCLEOTIDE SEQUENCE</scope>
</reference>
<keyword evidence="1" id="KW-0677">Repeat</keyword>
<dbReference type="PROSITE" id="PS50297">
    <property type="entry name" value="ANK_REP_REGION"/>
    <property type="match status" value="2"/>
</dbReference>
<keyword evidence="4" id="KW-0175">Coiled coil</keyword>
<accession>A0ABP0U0W6</accession>
<feature type="coiled-coil region" evidence="4">
    <location>
        <begin position="178"/>
        <end position="212"/>
    </location>
</feature>
<keyword evidence="8" id="KW-1185">Reference proteome</keyword>
<evidence type="ECO:0000256" key="3">
    <source>
        <dbReference type="PROSITE-ProRule" id="PRU00023"/>
    </source>
</evidence>
<dbReference type="Pfam" id="PF13962">
    <property type="entry name" value="PGG"/>
    <property type="match status" value="1"/>
</dbReference>
<evidence type="ECO:0000256" key="5">
    <source>
        <dbReference type="SAM" id="Phobius"/>
    </source>
</evidence>
<dbReference type="InterPro" id="IPR036770">
    <property type="entry name" value="Ankyrin_rpt-contain_sf"/>
</dbReference>
<dbReference type="PROSITE" id="PS50088">
    <property type="entry name" value="ANK_REPEAT"/>
    <property type="match status" value="2"/>
</dbReference>